<comment type="caution">
    <text evidence="5">The sequence shown here is derived from an EMBL/GenBank/DDBJ whole genome shotgun (WGS) entry which is preliminary data.</text>
</comment>
<dbReference type="PROSITE" id="PS50949">
    <property type="entry name" value="HTH_GNTR"/>
    <property type="match status" value="1"/>
</dbReference>
<dbReference type="Gene3D" id="3.40.1410.10">
    <property type="entry name" value="Chorismate lyase-like"/>
    <property type="match status" value="1"/>
</dbReference>
<dbReference type="SMART" id="SM00345">
    <property type="entry name" value="HTH_GNTR"/>
    <property type="match status" value="1"/>
</dbReference>
<evidence type="ECO:0000256" key="2">
    <source>
        <dbReference type="ARBA" id="ARBA00023125"/>
    </source>
</evidence>
<dbReference type="InterPro" id="IPR036388">
    <property type="entry name" value="WH-like_DNA-bd_sf"/>
</dbReference>
<dbReference type="PANTHER" id="PTHR44846:SF1">
    <property type="entry name" value="MANNOSYL-D-GLYCERATE TRANSPORT_METABOLISM SYSTEM REPRESSOR MNGR-RELATED"/>
    <property type="match status" value="1"/>
</dbReference>
<feature type="domain" description="HTH gntR-type" evidence="4">
    <location>
        <begin position="3"/>
        <end position="71"/>
    </location>
</feature>
<dbReference type="GO" id="GO:0003677">
    <property type="term" value="F:DNA binding"/>
    <property type="evidence" value="ECO:0007669"/>
    <property type="project" value="UniProtKB-KW"/>
</dbReference>
<dbReference type="Proteomes" id="UP001170481">
    <property type="component" value="Unassembled WGS sequence"/>
</dbReference>
<proteinExistence type="predicted"/>
<organism evidence="5 6">
    <name type="scientific">Cobetia amphilecti</name>
    <dbReference type="NCBI Taxonomy" id="1055104"/>
    <lineage>
        <taxon>Bacteria</taxon>
        <taxon>Pseudomonadati</taxon>
        <taxon>Pseudomonadota</taxon>
        <taxon>Gammaproteobacteria</taxon>
        <taxon>Oceanospirillales</taxon>
        <taxon>Halomonadaceae</taxon>
        <taxon>Cobetia</taxon>
    </lineage>
</organism>
<keyword evidence="3" id="KW-0804">Transcription</keyword>
<evidence type="ECO:0000313" key="5">
    <source>
        <dbReference type="EMBL" id="MDO6671442.1"/>
    </source>
</evidence>
<dbReference type="SUPFAM" id="SSF46785">
    <property type="entry name" value="Winged helix' DNA-binding domain"/>
    <property type="match status" value="1"/>
</dbReference>
<reference evidence="5" key="1">
    <citation type="submission" date="2023-07" db="EMBL/GenBank/DDBJ databases">
        <title>Genome content predicts the carbon catabolic preferences of heterotrophic bacteria.</title>
        <authorList>
            <person name="Gralka M."/>
        </authorList>
    </citation>
    <scope>NUCLEOTIDE SEQUENCE</scope>
    <source>
        <strain evidence="5">C2R13</strain>
    </source>
</reference>
<dbReference type="InterPro" id="IPR011663">
    <property type="entry name" value="UTRA"/>
</dbReference>
<dbReference type="Gene3D" id="1.10.10.10">
    <property type="entry name" value="Winged helix-like DNA-binding domain superfamily/Winged helix DNA-binding domain"/>
    <property type="match status" value="1"/>
</dbReference>
<sequence length="237" mass="27204">MSDAYYLHLTDRLREQLKDPDAFEEGRLPSERVLAERFDTTRVTLRQALGQLEGEGRIHRSNRRGWFVSPPRLDYDPTRDSGFNDYVTAQGRRPRTEVLLTDVQAYPPAAQALGLAAQTPLYHIRRRRFVDERAVLSESMWVVPERAPGLLEEGQFGVSLWAELRGRYGLTLAHRELRFYSESLGEQAARELGVAMGSPGLTVRRATFDEQHRPIGYDEERWLHNALCITVTLKNKP</sequence>
<dbReference type="RefSeq" id="WP_054555867.1">
    <property type="nucleotide sequence ID" value="NZ_CANLSP010000001.1"/>
</dbReference>
<dbReference type="InterPro" id="IPR050679">
    <property type="entry name" value="Bact_HTH_transcr_reg"/>
</dbReference>
<dbReference type="PRINTS" id="PR00035">
    <property type="entry name" value="HTHGNTR"/>
</dbReference>
<dbReference type="Pfam" id="PF00392">
    <property type="entry name" value="GntR"/>
    <property type="match status" value="1"/>
</dbReference>
<evidence type="ECO:0000256" key="1">
    <source>
        <dbReference type="ARBA" id="ARBA00023015"/>
    </source>
</evidence>
<dbReference type="InterPro" id="IPR036390">
    <property type="entry name" value="WH_DNA-bd_sf"/>
</dbReference>
<dbReference type="EMBL" id="JAUORK010000004">
    <property type="protein sequence ID" value="MDO6671442.1"/>
    <property type="molecule type" value="Genomic_DNA"/>
</dbReference>
<dbReference type="AlphaFoldDB" id="A0AAP4TXS3"/>
<accession>A0AAP4TXS3</accession>
<keyword evidence="1" id="KW-0805">Transcription regulation</keyword>
<dbReference type="GO" id="GO:0003700">
    <property type="term" value="F:DNA-binding transcription factor activity"/>
    <property type="evidence" value="ECO:0007669"/>
    <property type="project" value="InterPro"/>
</dbReference>
<evidence type="ECO:0000256" key="3">
    <source>
        <dbReference type="ARBA" id="ARBA00023163"/>
    </source>
</evidence>
<dbReference type="InterPro" id="IPR000524">
    <property type="entry name" value="Tscrpt_reg_HTH_GntR"/>
</dbReference>
<dbReference type="SUPFAM" id="SSF64288">
    <property type="entry name" value="Chorismate lyase-like"/>
    <property type="match status" value="1"/>
</dbReference>
<gene>
    <name evidence="5" type="ORF">Q4535_04855</name>
</gene>
<dbReference type="PANTHER" id="PTHR44846">
    <property type="entry name" value="MANNOSYL-D-GLYCERATE TRANSPORT/METABOLISM SYSTEM REPRESSOR MNGR-RELATED"/>
    <property type="match status" value="1"/>
</dbReference>
<keyword evidence="2" id="KW-0238">DNA-binding</keyword>
<evidence type="ECO:0000313" key="6">
    <source>
        <dbReference type="Proteomes" id="UP001170481"/>
    </source>
</evidence>
<dbReference type="GO" id="GO:0045892">
    <property type="term" value="P:negative regulation of DNA-templated transcription"/>
    <property type="evidence" value="ECO:0007669"/>
    <property type="project" value="TreeGrafter"/>
</dbReference>
<dbReference type="InterPro" id="IPR028978">
    <property type="entry name" value="Chorismate_lyase_/UTRA_dom_sf"/>
</dbReference>
<evidence type="ECO:0000259" key="4">
    <source>
        <dbReference type="PROSITE" id="PS50949"/>
    </source>
</evidence>
<protein>
    <submittedName>
        <fullName evidence="5">UTRA domain-containing protein</fullName>
    </submittedName>
</protein>
<dbReference type="CDD" id="cd07377">
    <property type="entry name" value="WHTH_GntR"/>
    <property type="match status" value="1"/>
</dbReference>
<name>A0AAP4TXS3_9GAMM</name>
<dbReference type="Pfam" id="PF07702">
    <property type="entry name" value="UTRA"/>
    <property type="match status" value="1"/>
</dbReference>
<dbReference type="SMART" id="SM00866">
    <property type="entry name" value="UTRA"/>
    <property type="match status" value="1"/>
</dbReference>